<feature type="compositionally biased region" description="Polar residues" evidence="1">
    <location>
        <begin position="1"/>
        <end position="25"/>
    </location>
</feature>
<feature type="region of interest" description="Disordered" evidence="1">
    <location>
        <begin position="1"/>
        <end position="30"/>
    </location>
</feature>
<comment type="caution">
    <text evidence="2">The sequence shown here is derived from an EMBL/GenBank/DDBJ whole genome shotgun (WGS) entry which is preliminary data.</text>
</comment>
<evidence type="ECO:0000313" key="3">
    <source>
        <dbReference type="Proteomes" id="UP001500668"/>
    </source>
</evidence>
<organism evidence="2 3">
    <name type="scientific">Streptomyces crystallinus</name>
    <dbReference type="NCBI Taxonomy" id="68191"/>
    <lineage>
        <taxon>Bacteria</taxon>
        <taxon>Bacillati</taxon>
        <taxon>Actinomycetota</taxon>
        <taxon>Actinomycetes</taxon>
        <taxon>Kitasatosporales</taxon>
        <taxon>Streptomycetaceae</taxon>
        <taxon>Streptomyces</taxon>
    </lineage>
</organism>
<protein>
    <submittedName>
        <fullName evidence="2">Uncharacterized protein</fullName>
    </submittedName>
</protein>
<keyword evidence="3" id="KW-1185">Reference proteome</keyword>
<evidence type="ECO:0000256" key="1">
    <source>
        <dbReference type="SAM" id="MobiDB-lite"/>
    </source>
</evidence>
<sequence length="100" mass="10977">MVRSQMVSTASGRTFSPSQTSQVRPSSVDERRAAIAPVPVASAELGVPLVREVEGQMVSRSRQRGHFGWPVRCKRRHWLSVLSAALSASFEITRTPMGRA</sequence>
<reference evidence="2 3" key="1">
    <citation type="journal article" date="2019" name="Int. J. Syst. Evol. Microbiol.">
        <title>The Global Catalogue of Microorganisms (GCM) 10K type strain sequencing project: providing services to taxonomists for standard genome sequencing and annotation.</title>
        <authorList>
            <consortium name="The Broad Institute Genomics Platform"/>
            <consortium name="The Broad Institute Genome Sequencing Center for Infectious Disease"/>
            <person name="Wu L."/>
            <person name="Ma J."/>
        </authorList>
    </citation>
    <scope>NUCLEOTIDE SEQUENCE [LARGE SCALE GENOMIC DNA]</scope>
    <source>
        <strain evidence="2 3">JCM 5067</strain>
    </source>
</reference>
<dbReference type="EMBL" id="BAAACA010000034">
    <property type="protein sequence ID" value="GAA0612814.1"/>
    <property type="molecule type" value="Genomic_DNA"/>
</dbReference>
<dbReference type="Proteomes" id="UP001500668">
    <property type="component" value="Unassembled WGS sequence"/>
</dbReference>
<proteinExistence type="predicted"/>
<accession>A0ABN1GJE9</accession>
<name>A0ABN1GJE9_9ACTN</name>
<gene>
    <name evidence="2" type="ORF">GCM10010394_48360</name>
</gene>
<evidence type="ECO:0000313" key="2">
    <source>
        <dbReference type="EMBL" id="GAA0612814.1"/>
    </source>
</evidence>